<dbReference type="PANTHER" id="PTHR13887">
    <property type="entry name" value="GLUTATHIONE S-TRANSFERASE KAPPA"/>
    <property type="match status" value="1"/>
</dbReference>
<keyword evidence="4" id="KW-1015">Disulfide bond</keyword>
<comment type="similarity">
    <text evidence="1">Belongs to the thioredoxin family. DsbA subfamily.</text>
</comment>
<proteinExistence type="inferred from homology"/>
<feature type="domain" description="Thioredoxin" evidence="7">
    <location>
        <begin position="77"/>
        <end position="268"/>
    </location>
</feature>
<accession>A0A5J5L0E7</accession>
<keyword evidence="5" id="KW-0676">Redox-active center</keyword>
<evidence type="ECO:0000256" key="6">
    <source>
        <dbReference type="SAM" id="MobiDB-lite"/>
    </source>
</evidence>
<dbReference type="GO" id="GO:0016491">
    <property type="term" value="F:oxidoreductase activity"/>
    <property type="evidence" value="ECO:0007669"/>
    <property type="project" value="UniProtKB-KW"/>
</dbReference>
<dbReference type="AlphaFoldDB" id="A0A5J5L0E7"/>
<name>A0A5J5L0E7_9MICC</name>
<dbReference type="InterPro" id="IPR013766">
    <property type="entry name" value="Thioredoxin_domain"/>
</dbReference>
<reference evidence="8 9" key="1">
    <citation type="submission" date="2019-05" db="EMBL/GenBank/DDBJ databases">
        <title>Kocuria coralli sp. nov., a novel actinobacterium isolated from coral reef seawater.</title>
        <authorList>
            <person name="Li J."/>
        </authorList>
    </citation>
    <scope>NUCLEOTIDE SEQUENCE [LARGE SCALE GENOMIC DNA]</scope>
    <source>
        <strain evidence="8 9">SCSIO 13007</strain>
    </source>
</reference>
<protein>
    <recommendedName>
        <fullName evidence="7">Thioredoxin domain-containing protein</fullName>
    </recommendedName>
</protein>
<feature type="region of interest" description="Disordered" evidence="6">
    <location>
        <begin position="62"/>
        <end position="88"/>
    </location>
</feature>
<evidence type="ECO:0000256" key="5">
    <source>
        <dbReference type="ARBA" id="ARBA00023284"/>
    </source>
</evidence>
<gene>
    <name evidence="8" type="ORF">FCK90_03080</name>
</gene>
<feature type="compositionally biased region" description="Low complexity" evidence="6">
    <location>
        <begin position="1"/>
        <end position="18"/>
    </location>
</feature>
<dbReference type="PANTHER" id="PTHR13887:SF14">
    <property type="entry name" value="DISULFIDE BOND FORMATION PROTEIN D"/>
    <property type="match status" value="1"/>
</dbReference>
<evidence type="ECO:0000256" key="1">
    <source>
        <dbReference type="ARBA" id="ARBA00005791"/>
    </source>
</evidence>
<comment type="caution">
    <text evidence="8">The sequence shown here is derived from an EMBL/GenBank/DDBJ whole genome shotgun (WGS) entry which is preliminary data.</text>
</comment>
<evidence type="ECO:0000256" key="3">
    <source>
        <dbReference type="ARBA" id="ARBA00023002"/>
    </source>
</evidence>
<evidence type="ECO:0000313" key="8">
    <source>
        <dbReference type="EMBL" id="KAA9395397.1"/>
    </source>
</evidence>
<dbReference type="InterPro" id="IPR012336">
    <property type="entry name" value="Thioredoxin-like_fold"/>
</dbReference>
<evidence type="ECO:0000256" key="4">
    <source>
        <dbReference type="ARBA" id="ARBA00023157"/>
    </source>
</evidence>
<dbReference type="Gene3D" id="3.40.30.10">
    <property type="entry name" value="Glutaredoxin"/>
    <property type="match status" value="1"/>
</dbReference>
<keyword evidence="2" id="KW-0732">Signal</keyword>
<dbReference type="SUPFAM" id="SSF52833">
    <property type="entry name" value="Thioredoxin-like"/>
    <property type="match status" value="1"/>
</dbReference>
<dbReference type="OrthoDB" id="117402at2"/>
<evidence type="ECO:0000259" key="7">
    <source>
        <dbReference type="PROSITE" id="PS51352"/>
    </source>
</evidence>
<evidence type="ECO:0000313" key="9">
    <source>
        <dbReference type="Proteomes" id="UP000325957"/>
    </source>
</evidence>
<feature type="region of interest" description="Disordered" evidence="6">
    <location>
        <begin position="1"/>
        <end position="32"/>
    </location>
</feature>
<sequence>MPVAAVPAAGAVPLSPVPTGKQPMKGGSVPLRPYPMKPGRSSRLAGAAAGLSVLLLLTGCGTGGGGSEEASESAAADPAGTAAPSQDAEEVEASIDSGYPLNAVGDHPVVTMFTDYECPACQSAHALVEEAAQSLDGEVTVMVKNYPLPMHDNAVPAARAVEAAAMQGRAVEYADHLYENPGEWIDLSGAELDDYFRDIADDQGLETGRFAADLSSGAVAAIVDGHAGQAAELGLPGTPSFVTGDQTIDLDGVRTADDLAGAFRDAAEEAGDDALIPSGGTAAPTAPAQEAGS</sequence>
<feature type="compositionally biased region" description="Low complexity" evidence="6">
    <location>
        <begin position="72"/>
        <end position="83"/>
    </location>
</feature>
<dbReference type="EMBL" id="SZWF01000002">
    <property type="protein sequence ID" value="KAA9395397.1"/>
    <property type="molecule type" value="Genomic_DNA"/>
</dbReference>
<feature type="compositionally biased region" description="Low complexity" evidence="6">
    <location>
        <begin position="279"/>
        <end position="293"/>
    </location>
</feature>
<keyword evidence="3" id="KW-0560">Oxidoreductase</keyword>
<feature type="region of interest" description="Disordered" evidence="6">
    <location>
        <begin position="266"/>
        <end position="293"/>
    </location>
</feature>
<dbReference type="InterPro" id="IPR036249">
    <property type="entry name" value="Thioredoxin-like_sf"/>
</dbReference>
<organism evidence="8 9">
    <name type="scientific">Kocuria coralli</name>
    <dbReference type="NCBI Taxonomy" id="1461025"/>
    <lineage>
        <taxon>Bacteria</taxon>
        <taxon>Bacillati</taxon>
        <taxon>Actinomycetota</taxon>
        <taxon>Actinomycetes</taxon>
        <taxon>Micrococcales</taxon>
        <taxon>Micrococcaceae</taxon>
        <taxon>Kocuria</taxon>
    </lineage>
</organism>
<dbReference type="Proteomes" id="UP000325957">
    <property type="component" value="Unassembled WGS sequence"/>
</dbReference>
<dbReference type="PROSITE" id="PS51352">
    <property type="entry name" value="THIOREDOXIN_2"/>
    <property type="match status" value="1"/>
</dbReference>
<dbReference type="Pfam" id="PF13462">
    <property type="entry name" value="Thioredoxin_4"/>
    <property type="match status" value="1"/>
</dbReference>
<keyword evidence="9" id="KW-1185">Reference proteome</keyword>
<evidence type="ECO:0000256" key="2">
    <source>
        <dbReference type="ARBA" id="ARBA00022729"/>
    </source>
</evidence>